<reference evidence="2" key="1">
    <citation type="journal article" date="2023" name="G3 (Bethesda)">
        <title>Genome assembly and association tests identify interacting loci associated with vigor, precocity, and sex in interspecific pistachio rootstocks.</title>
        <authorList>
            <person name="Palmer W."/>
            <person name="Jacygrad E."/>
            <person name="Sagayaradj S."/>
            <person name="Cavanaugh K."/>
            <person name="Han R."/>
            <person name="Bertier L."/>
            <person name="Beede B."/>
            <person name="Kafkas S."/>
            <person name="Golino D."/>
            <person name="Preece J."/>
            <person name="Michelmore R."/>
        </authorList>
    </citation>
    <scope>NUCLEOTIDE SEQUENCE [LARGE SCALE GENOMIC DNA]</scope>
</reference>
<sequence>MKILMMVAMAMCLSSAAYAAQGTATYYTPPYNQSNASVPQTKACHNLALVPALSLKLLIYVHKDAEPPLISDLSQEAFAKIAKRERSRSSTLRFEVFSKTKKRSLKWKALVFIIYNKTVHISRKLVKD</sequence>
<keyword evidence="2" id="KW-1185">Reference proteome</keyword>
<gene>
    <name evidence="1" type="ORF">Patl1_14413</name>
</gene>
<protein>
    <submittedName>
        <fullName evidence="1">Uncharacterized protein</fullName>
    </submittedName>
</protein>
<proteinExistence type="predicted"/>
<organism evidence="1 2">
    <name type="scientific">Pistacia atlantica</name>
    <dbReference type="NCBI Taxonomy" id="434234"/>
    <lineage>
        <taxon>Eukaryota</taxon>
        <taxon>Viridiplantae</taxon>
        <taxon>Streptophyta</taxon>
        <taxon>Embryophyta</taxon>
        <taxon>Tracheophyta</taxon>
        <taxon>Spermatophyta</taxon>
        <taxon>Magnoliopsida</taxon>
        <taxon>eudicotyledons</taxon>
        <taxon>Gunneridae</taxon>
        <taxon>Pentapetalae</taxon>
        <taxon>rosids</taxon>
        <taxon>malvids</taxon>
        <taxon>Sapindales</taxon>
        <taxon>Anacardiaceae</taxon>
        <taxon>Pistacia</taxon>
    </lineage>
</organism>
<dbReference type="EMBL" id="CM047904">
    <property type="protein sequence ID" value="KAJ0089780.1"/>
    <property type="molecule type" value="Genomic_DNA"/>
</dbReference>
<evidence type="ECO:0000313" key="2">
    <source>
        <dbReference type="Proteomes" id="UP001164250"/>
    </source>
</evidence>
<comment type="caution">
    <text evidence="1">The sequence shown here is derived from an EMBL/GenBank/DDBJ whole genome shotgun (WGS) entry which is preliminary data.</text>
</comment>
<evidence type="ECO:0000313" key="1">
    <source>
        <dbReference type="EMBL" id="KAJ0089780.1"/>
    </source>
</evidence>
<name>A0ACC1ASU9_9ROSI</name>
<dbReference type="Proteomes" id="UP001164250">
    <property type="component" value="Chromosome 8"/>
</dbReference>
<accession>A0ACC1ASU9</accession>